<evidence type="ECO:0000256" key="1">
    <source>
        <dbReference type="ARBA" id="ARBA00000971"/>
    </source>
</evidence>
<keyword evidence="5 9" id="KW-0697">Rotamase</keyword>
<keyword evidence="6" id="KW-0143">Chaperone</keyword>
<dbReference type="InterPro" id="IPR001179">
    <property type="entry name" value="PPIase_FKBP_dom"/>
</dbReference>
<evidence type="ECO:0000256" key="6">
    <source>
        <dbReference type="ARBA" id="ARBA00023186"/>
    </source>
</evidence>
<dbReference type="GO" id="GO:0003755">
    <property type="term" value="F:peptidyl-prolyl cis-trans isomerase activity"/>
    <property type="evidence" value="ECO:0007669"/>
    <property type="project" value="UniProtKB-UniRule"/>
</dbReference>
<dbReference type="EC" id="5.2.1.8" evidence="10"/>
<reference evidence="13" key="1">
    <citation type="journal article" date="2012" name="Science">
        <title>Fermentation, hydrogen, and sulfur metabolism in multiple uncultivated bacterial phyla.</title>
        <authorList>
            <person name="Wrighton K.C."/>
            <person name="Thomas B.C."/>
            <person name="Sharon I."/>
            <person name="Miller C.S."/>
            <person name="Castelle C.J."/>
            <person name="VerBerkmoes N.C."/>
            <person name="Wilkins M.J."/>
            <person name="Hettich R.L."/>
            <person name="Lipton M.S."/>
            <person name="Williams K.H."/>
            <person name="Long P.E."/>
            <person name="Banfield J.F."/>
        </authorList>
    </citation>
    <scope>NUCLEOTIDE SEQUENCE [LARGE SCALE GENOMIC DNA]</scope>
</reference>
<sequence length="212" mass="23023">MKKIISLSILSLSMIWLMWCTTKQPKDTTTPATNEVTATNSSCKDAIAAYLAQTKTSSDGQVVAKWNTVTVDYVGRLDAETVFDTSVESIAKACGKYQSGRNYNEGLAFNVGAGQMIAGFDKGVEGMKVGETKTVEIAPQDAYGVRDEKKLLTVPKAQIPDAAQYKVGMQVMSQNGQTFKVYKVDADNLIFDANHELAGKTLIFDITVKSVK</sequence>
<evidence type="ECO:0000313" key="13">
    <source>
        <dbReference type="EMBL" id="EKD24589.1"/>
    </source>
</evidence>
<comment type="function">
    <text evidence="8">Also involved in hydrogenase metallocenter assembly, probably by participating in the nickel insertion step. This function in hydrogenase biosynthesis requires chaperone activity and the presence of the metal-binding domain, but not PPIase activity.</text>
</comment>
<dbReference type="GO" id="GO:0005737">
    <property type="term" value="C:cytoplasm"/>
    <property type="evidence" value="ECO:0007669"/>
    <property type="project" value="UniProtKB-SubCell"/>
</dbReference>
<comment type="catalytic activity">
    <reaction evidence="1 9 10">
        <text>[protein]-peptidylproline (omega=180) = [protein]-peptidylproline (omega=0)</text>
        <dbReference type="Rhea" id="RHEA:16237"/>
        <dbReference type="Rhea" id="RHEA-COMP:10747"/>
        <dbReference type="Rhea" id="RHEA-COMP:10748"/>
        <dbReference type="ChEBI" id="CHEBI:83833"/>
        <dbReference type="ChEBI" id="CHEBI:83834"/>
        <dbReference type="EC" id="5.2.1.8"/>
    </reaction>
</comment>
<feature type="domain" description="PPIase FKBP-type" evidence="12">
    <location>
        <begin position="66"/>
        <end position="175"/>
    </location>
</feature>
<dbReference type="PROSITE" id="PS50059">
    <property type="entry name" value="FKBP_PPIASE"/>
    <property type="match status" value="1"/>
</dbReference>
<proteinExistence type="inferred from homology"/>
<dbReference type="InterPro" id="IPR046357">
    <property type="entry name" value="PPIase_dom_sf"/>
</dbReference>
<evidence type="ECO:0000256" key="2">
    <source>
        <dbReference type="ARBA" id="ARBA00004496"/>
    </source>
</evidence>
<dbReference type="Pfam" id="PF00254">
    <property type="entry name" value="FKBP_C"/>
    <property type="match status" value="1"/>
</dbReference>
<keyword evidence="4" id="KW-0963">Cytoplasm</keyword>
<protein>
    <recommendedName>
        <fullName evidence="10">Peptidyl-prolyl cis-trans isomerase</fullName>
        <ecNumber evidence="10">5.2.1.8</ecNumber>
    </recommendedName>
</protein>
<dbReference type="EMBL" id="AMFJ01036201">
    <property type="protein sequence ID" value="EKD24589.1"/>
    <property type="molecule type" value="Genomic_DNA"/>
</dbReference>
<comment type="subcellular location">
    <subcellularLocation>
        <location evidence="2">Cytoplasm</location>
    </subcellularLocation>
</comment>
<dbReference type="GO" id="GO:0042026">
    <property type="term" value="P:protein refolding"/>
    <property type="evidence" value="ECO:0007669"/>
    <property type="project" value="UniProtKB-ARBA"/>
</dbReference>
<comment type="similarity">
    <text evidence="3 10">Belongs to the FKBP-type PPIase family.</text>
</comment>
<evidence type="ECO:0000259" key="12">
    <source>
        <dbReference type="PROSITE" id="PS50059"/>
    </source>
</evidence>
<dbReference type="SUPFAM" id="SSF54534">
    <property type="entry name" value="FKBP-like"/>
    <property type="match status" value="1"/>
</dbReference>
<name>K1YGY4_9BACT</name>
<evidence type="ECO:0000256" key="5">
    <source>
        <dbReference type="ARBA" id="ARBA00023110"/>
    </source>
</evidence>
<dbReference type="Gene3D" id="3.10.50.40">
    <property type="match status" value="1"/>
</dbReference>
<evidence type="ECO:0000256" key="10">
    <source>
        <dbReference type="RuleBase" id="RU003915"/>
    </source>
</evidence>
<keyword evidence="7 9" id="KW-0413">Isomerase</keyword>
<evidence type="ECO:0000256" key="9">
    <source>
        <dbReference type="PROSITE-ProRule" id="PRU00277"/>
    </source>
</evidence>
<evidence type="ECO:0000256" key="8">
    <source>
        <dbReference type="ARBA" id="ARBA00037071"/>
    </source>
</evidence>
<gene>
    <name evidence="13" type="ORF">ACD_80C00194G0008</name>
</gene>
<dbReference type="PANTHER" id="PTHR47861:SF3">
    <property type="entry name" value="FKBP-TYPE PEPTIDYL-PROLYL CIS-TRANS ISOMERASE SLYD"/>
    <property type="match status" value="1"/>
</dbReference>
<dbReference type="AlphaFoldDB" id="K1YGY4"/>
<feature type="chain" id="PRO_5022791805" description="Peptidyl-prolyl cis-trans isomerase" evidence="11">
    <location>
        <begin position="26"/>
        <end position="212"/>
    </location>
</feature>
<evidence type="ECO:0000256" key="4">
    <source>
        <dbReference type="ARBA" id="ARBA00022490"/>
    </source>
</evidence>
<evidence type="ECO:0000256" key="11">
    <source>
        <dbReference type="SAM" id="SignalP"/>
    </source>
</evidence>
<evidence type="ECO:0000256" key="7">
    <source>
        <dbReference type="ARBA" id="ARBA00023235"/>
    </source>
</evidence>
<comment type="caution">
    <text evidence="13">The sequence shown here is derived from an EMBL/GenBank/DDBJ whole genome shotgun (WGS) entry which is preliminary data.</text>
</comment>
<accession>K1YGY4</accession>
<evidence type="ECO:0000256" key="3">
    <source>
        <dbReference type="ARBA" id="ARBA00006577"/>
    </source>
</evidence>
<organism evidence="13">
    <name type="scientific">uncultured bacterium</name>
    <name type="common">gcode 4</name>
    <dbReference type="NCBI Taxonomy" id="1234023"/>
    <lineage>
        <taxon>Bacteria</taxon>
        <taxon>environmental samples</taxon>
    </lineage>
</organism>
<feature type="signal peptide" evidence="11">
    <location>
        <begin position="1"/>
        <end position="25"/>
    </location>
</feature>
<keyword evidence="11" id="KW-0732">Signal</keyword>
<dbReference type="PANTHER" id="PTHR47861">
    <property type="entry name" value="FKBP-TYPE PEPTIDYL-PROLYL CIS-TRANS ISOMERASE SLYD"/>
    <property type="match status" value="1"/>
</dbReference>